<dbReference type="InterPro" id="IPR016160">
    <property type="entry name" value="Ald_DH_CS_CYS"/>
</dbReference>
<dbReference type="Gene3D" id="3.40.309.10">
    <property type="entry name" value="Aldehyde Dehydrogenase, Chain A, domain 2"/>
    <property type="match status" value="1"/>
</dbReference>
<dbReference type="InterPro" id="IPR016161">
    <property type="entry name" value="Ald_DH/histidinol_DH"/>
</dbReference>
<dbReference type="Pfam" id="PF00171">
    <property type="entry name" value="Aldedh"/>
    <property type="match status" value="1"/>
</dbReference>
<evidence type="ECO:0000256" key="4">
    <source>
        <dbReference type="PROSITE-ProRule" id="PRU10007"/>
    </source>
</evidence>
<gene>
    <name evidence="7" type="primary">aldh8a1</name>
    <name evidence="7" type="ORF">Anas_01854</name>
</gene>
<dbReference type="InterPro" id="IPR016163">
    <property type="entry name" value="Ald_DH_C"/>
</dbReference>
<dbReference type="Gene3D" id="3.40.605.10">
    <property type="entry name" value="Aldehyde Dehydrogenase, Chain A, domain 1"/>
    <property type="match status" value="2"/>
</dbReference>
<dbReference type="InterPro" id="IPR015590">
    <property type="entry name" value="Aldehyde_DH_dom"/>
</dbReference>
<evidence type="ECO:0000256" key="2">
    <source>
        <dbReference type="ARBA" id="ARBA00023002"/>
    </source>
</evidence>
<dbReference type="PROSITE" id="PS00070">
    <property type="entry name" value="ALDEHYDE_DEHYDR_CYS"/>
    <property type="match status" value="1"/>
</dbReference>
<dbReference type="AlphaFoldDB" id="A0A5N5SN55"/>
<dbReference type="PANTHER" id="PTHR43720:SF2">
    <property type="entry name" value="2-AMINOMUCONIC SEMIALDEHYDE DEHYDROGENASE"/>
    <property type="match status" value="1"/>
</dbReference>
<keyword evidence="2 5" id="KW-0560">Oxidoreductase</keyword>
<dbReference type="GO" id="GO:0016620">
    <property type="term" value="F:oxidoreductase activity, acting on the aldehyde or oxo group of donors, NAD or NADP as acceptor"/>
    <property type="evidence" value="ECO:0007669"/>
    <property type="project" value="InterPro"/>
</dbReference>
<dbReference type="Proteomes" id="UP000326759">
    <property type="component" value="Unassembled WGS sequence"/>
</dbReference>
<comment type="caution">
    <text evidence="7">The sequence shown here is derived from an EMBL/GenBank/DDBJ whole genome shotgun (WGS) entry which is preliminary data.</text>
</comment>
<name>A0A5N5SN55_9CRUS</name>
<dbReference type="PANTHER" id="PTHR43720">
    <property type="entry name" value="2-AMINOMUCONIC SEMIALDEHYDE DEHYDROGENASE"/>
    <property type="match status" value="1"/>
</dbReference>
<protein>
    <submittedName>
        <fullName evidence="7">Aldehyde dehydrogenase family 8 member A1</fullName>
    </submittedName>
</protein>
<proteinExistence type="inferred from homology"/>
<dbReference type="InterPro" id="IPR016162">
    <property type="entry name" value="Ald_DH_N"/>
</dbReference>
<evidence type="ECO:0000256" key="5">
    <source>
        <dbReference type="RuleBase" id="RU003345"/>
    </source>
</evidence>
<dbReference type="PROSITE" id="PS00687">
    <property type="entry name" value="ALDEHYDE_DEHYDR_GLU"/>
    <property type="match status" value="1"/>
</dbReference>
<dbReference type="OrthoDB" id="310895at2759"/>
<sequence length="358" mass="39560">MAAAAPSSVFKLENFIGGNFVPCHRYIDSFEPATGKILLQIPDSGSLEVDAAVAAASKAFIQWSSMSIERRAEYLLKVADILEEQLEEFAVAESRDQGKPVWLARNLDIPRAVKNFRHYASTTPHILGTSKELTESNTLCYTTRSPIGVAGLISPWNLPLYLLTFKIAPALICGNTVVAKPSEMTSLTAYKLCKVFKDAGSTVTGRAIAQATAPYFKKLSLEMGGKNAAILFTDCDLQAAYKCLIRSSFINQGEVCLCTSRIFVQKDIYDIFVGDPNEEDSFLGALNSLPHLEKVRGYVKLALQEGGTIHCGETVDQLNLKEENKQVFYAPYSNNRSKGQYKMYARGDIWSCNLHYSF</sequence>
<dbReference type="SUPFAM" id="SSF53720">
    <property type="entry name" value="ALDH-like"/>
    <property type="match status" value="1"/>
</dbReference>
<feature type="active site" evidence="4">
    <location>
        <position position="222"/>
    </location>
</feature>
<reference evidence="7 8" key="1">
    <citation type="journal article" date="2019" name="PLoS Biol.">
        <title>Sex chromosomes control vertical transmission of feminizing Wolbachia symbionts in an isopod.</title>
        <authorList>
            <person name="Becking T."/>
            <person name="Chebbi M.A."/>
            <person name="Giraud I."/>
            <person name="Moumen B."/>
            <person name="Laverre T."/>
            <person name="Caubet Y."/>
            <person name="Peccoud J."/>
            <person name="Gilbert C."/>
            <person name="Cordaux R."/>
        </authorList>
    </citation>
    <scope>NUCLEOTIDE SEQUENCE [LARGE SCALE GENOMIC DNA]</scope>
    <source>
        <strain evidence="7">ANa2</strain>
        <tissue evidence="7">Whole body excluding digestive tract and cuticle</tissue>
    </source>
</reference>
<feature type="domain" description="Aldehyde dehydrogenase" evidence="6">
    <location>
        <begin position="25"/>
        <end position="200"/>
    </location>
</feature>
<accession>A0A5N5SN55</accession>
<evidence type="ECO:0000256" key="3">
    <source>
        <dbReference type="ARBA" id="ARBA00023027"/>
    </source>
</evidence>
<dbReference type="EMBL" id="SEYY01022508">
    <property type="protein sequence ID" value="KAB7495501.1"/>
    <property type="molecule type" value="Genomic_DNA"/>
</dbReference>
<keyword evidence="3" id="KW-0520">NAD</keyword>
<evidence type="ECO:0000256" key="1">
    <source>
        <dbReference type="ARBA" id="ARBA00009986"/>
    </source>
</evidence>
<evidence type="ECO:0000259" key="6">
    <source>
        <dbReference type="Pfam" id="PF00171"/>
    </source>
</evidence>
<comment type="similarity">
    <text evidence="1 5">Belongs to the aldehyde dehydrogenase family.</text>
</comment>
<evidence type="ECO:0000313" key="8">
    <source>
        <dbReference type="Proteomes" id="UP000326759"/>
    </source>
</evidence>
<organism evidence="7 8">
    <name type="scientific">Armadillidium nasatum</name>
    <dbReference type="NCBI Taxonomy" id="96803"/>
    <lineage>
        <taxon>Eukaryota</taxon>
        <taxon>Metazoa</taxon>
        <taxon>Ecdysozoa</taxon>
        <taxon>Arthropoda</taxon>
        <taxon>Crustacea</taxon>
        <taxon>Multicrustacea</taxon>
        <taxon>Malacostraca</taxon>
        <taxon>Eumalacostraca</taxon>
        <taxon>Peracarida</taxon>
        <taxon>Isopoda</taxon>
        <taxon>Oniscidea</taxon>
        <taxon>Crinocheta</taxon>
        <taxon>Armadillidiidae</taxon>
        <taxon>Armadillidium</taxon>
    </lineage>
</organism>
<keyword evidence="8" id="KW-1185">Reference proteome</keyword>
<dbReference type="InterPro" id="IPR029510">
    <property type="entry name" value="Ald_DH_CS_GLU"/>
</dbReference>
<evidence type="ECO:0000313" key="7">
    <source>
        <dbReference type="EMBL" id="KAB7495501.1"/>
    </source>
</evidence>